<dbReference type="InterPro" id="IPR000238">
    <property type="entry name" value="RbfA"/>
</dbReference>
<sequence length="124" mass="14348">MAYPRVSRLNEELRKEISDIIRNDLRDPRIAPMTSIIEVDCTRDLSYATVYISVLGSEQEKKDTIDALKSSSGYVRREVGRRIKARITPEILFKLDNSIERGVEMHKTIARVIEPNQIEEEDNE</sequence>
<dbReference type="Proteomes" id="UP001314796">
    <property type="component" value="Unassembled WGS sequence"/>
</dbReference>
<organism evidence="3 4">
    <name type="scientific">Alkaliphilus hydrothermalis</name>
    <dbReference type="NCBI Taxonomy" id="1482730"/>
    <lineage>
        <taxon>Bacteria</taxon>
        <taxon>Bacillati</taxon>
        <taxon>Bacillota</taxon>
        <taxon>Clostridia</taxon>
        <taxon>Peptostreptococcales</taxon>
        <taxon>Natronincolaceae</taxon>
        <taxon>Alkaliphilus</taxon>
    </lineage>
</organism>
<keyword evidence="1 2" id="KW-0690">Ribosome biogenesis</keyword>
<evidence type="ECO:0000313" key="3">
    <source>
        <dbReference type="EMBL" id="MBM7613708.1"/>
    </source>
</evidence>
<dbReference type="PANTHER" id="PTHR33515">
    <property type="entry name" value="RIBOSOME-BINDING FACTOR A, CHLOROPLASTIC-RELATED"/>
    <property type="match status" value="1"/>
</dbReference>
<dbReference type="NCBIfam" id="TIGR00082">
    <property type="entry name" value="rbfA"/>
    <property type="match status" value="1"/>
</dbReference>
<proteinExistence type="inferred from homology"/>
<evidence type="ECO:0000313" key="4">
    <source>
        <dbReference type="Proteomes" id="UP001314796"/>
    </source>
</evidence>
<evidence type="ECO:0000256" key="2">
    <source>
        <dbReference type="HAMAP-Rule" id="MF_00003"/>
    </source>
</evidence>
<protein>
    <recommendedName>
        <fullName evidence="2">Ribosome-binding factor A</fullName>
    </recommendedName>
</protein>
<dbReference type="InterPro" id="IPR023799">
    <property type="entry name" value="RbfA_dom_sf"/>
</dbReference>
<name>A0ABS2NL91_9FIRM</name>
<dbReference type="Pfam" id="PF02033">
    <property type="entry name" value="RBFA"/>
    <property type="match status" value="1"/>
</dbReference>
<dbReference type="Gene3D" id="3.30.300.20">
    <property type="match status" value="1"/>
</dbReference>
<reference evidence="3 4" key="1">
    <citation type="submission" date="2021-01" db="EMBL/GenBank/DDBJ databases">
        <title>Genomic Encyclopedia of Type Strains, Phase IV (KMG-IV): sequencing the most valuable type-strain genomes for metagenomic binning, comparative biology and taxonomic classification.</title>
        <authorList>
            <person name="Goeker M."/>
        </authorList>
    </citation>
    <scope>NUCLEOTIDE SEQUENCE [LARGE SCALE GENOMIC DNA]</scope>
    <source>
        <strain evidence="3 4">DSM 25890</strain>
    </source>
</reference>
<dbReference type="HAMAP" id="MF_00003">
    <property type="entry name" value="RbfA"/>
    <property type="match status" value="1"/>
</dbReference>
<dbReference type="SUPFAM" id="SSF89919">
    <property type="entry name" value="Ribosome-binding factor A, RbfA"/>
    <property type="match status" value="1"/>
</dbReference>
<comment type="subunit">
    <text evidence="2">Monomer. Binds 30S ribosomal subunits, but not 50S ribosomal subunits or 70S ribosomes.</text>
</comment>
<evidence type="ECO:0000256" key="1">
    <source>
        <dbReference type="ARBA" id="ARBA00022517"/>
    </source>
</evidence>
<comment type="subcellular location">
    <subcellularLocation>
        <location evidence="2">Cytoplasm</location>
    </subcellularLocation>
</comment>
<comment type="function">
    <text evidence="2">One of several proteins that assist in the late maturation steps of the functional core of the 30S ribosomal subunit. Associates with free 30S ribosomal subunits (but not with 30S subunits that are part of 70S ribosomes or polysomes). Required for efficient processing of 16S rRNA. May interact with the 5'-terminal helix region of 16S rRNA.</text>
</comment>
<accession>A0ABS2NL91</accession>
<keyword evidence="2" id="KW-0963">Cytoplasm</keyword>
<gene>
    <name evidence="2" type="primary">rbfA</name>
    <name evidence="3" type="ORF">JOC73_000216</name>
</gene>
<comment type="caution">
    <text evidence="3">The sequence shown here is derived from an EMBL/GenBank/DDBJ whole genome shotgun (WGS) entry which is preliminary data.</text>
</comment>
<dbReference type="PANTHER" id="PTHR33515:SF1">
    <property type="entry name" value="RIBOSOME-BINDING FACTOR A, CHLOROPLASTIC-RELATED"/>
    <property type="match status" value="1"/>
</dbReference>
<keyword evidence="4" id="KW-1185">Reference proteome</keyword>
<dbReference type="InterPro" id="IPR015946">
    <property type="entry name" value="KH_dom-like_a/b"/>
</dbReference>
<dbReference type="EMBL" id="JAFBEE010000001">
    <property type="protein sequence ID" value="MBM7613708.1"/>
    <property type="molecule type" value="Genomic_DNA"/>
</dbReference>
<comment type="similarity">
    <text evidence="2">Belongs to the RbfA family.</text>
</comment>